<dbReference type="Proteomes" id="UP001301958">
    <property type="component" value="Unassembled WGS sequence"/>
</dbReference>
<name>A0AAN7BR05_9PEZI</name>
<protein>
    <recommendedName>
        <fullName evidence="3">Aminoglycoside phosphotransferase domain-containing protein</fullName>
    </recommendedName>
</protein>
<dbReference type="InterPro" id="IPR051035">
    <property type="entry name" value="Mito_inheritance_9"/>
</dbReference>
<reference evidence="1" key="2">
    <citation type="submission" date="2023-05" db="EMBL/GenBank/DDBJ databases">
        <authorList>
            <consortium name="Lawrence Berkeley National Laboratory"/>
            <person name="Steindorff A."/>
            <person name="Hensen N."/>
            <person name="Bonometti L."/>
            <person name="Westerberg I."/>
            <person name="Brannstrom I.O."/>
            <person name="Guillou S."/>
            <person name="Cros-Aarteil S."/>
            <person name="Calhoun S."/>
            <person name="Haridas S."/>
            <person name="Kuo A."/>
            <person name="Mondo S."/>
            <person name="Pangilinan J."/>
            <person name="Riley R."/>
            <person name="Labutti K."/>
            <person name="Andreopoulos B."/>
            <person name="Lipzen A."/>
            <person name="Chen C."/>
            <person name="Yanf M."/>
            <person name="Daum C."/>
            <person name="Ng V."/>
            <person name="Clum A."/>
            <person name="Ohm R."/>
            <person name="Martin F."/>
            <person name="Silar P."/>
            <person name="Natvig D."/>
            <person name="Lalanne C."/>
            <person name="Gautier V."/>
            <person name="Ament-Velasquez S.L."/>
            <person name="Kruys A."/>
            <person name="Hutchinson M.I."/>
            <person name="Powell A.J."/>
            <person name="Barry K."/>
            <person name="Miller A.N."/>
            <person name="Grigoriev I.V."/>
            <person name="Debuchy R."/>
            <person name="Gladieux P."/>
            <person name="Thoren M.H."/>
            <person name="Johannesson H."/>
        </authorList>
    </citation>
    <scope>NUCLEOTIDE SEQUENCE</scope>
    <source>
        <strain evidence="1">CBS 990.96</strain>
    </source>
</reference>
<keyword evidence="2" id="KW-1185">Reference proteome</keyword>
<dbReference type="PANTHER" id="PTHR36091">
    <property type="entry name" value="ALTERED INHERITANCE OF MITOCHONDRIA PROTEIN 9, MITOCHONDRIAL"/>
    <property type="match status" value="1"/>
</dbReference>
<dbReference type="GO" id="GO:0005739">
    <property type="term" value="C:mitochondrion"/>
    <property type="evidence" value="ECO:0007669"/>
    <property type="project" value="TreeGrafter"/>
</dbReference>
<reference evidence="1" key="1">
    <citation type="journal article" date="2023" name="Mol. Phylogenet. Evol.">
        <title>Genome-scale phylogeny and comparative genomics of the fungal order Sordariales.</title>
        <authorList>
            <person name="Hensen N."/>
            <person name="Bonometti L."/>
            <person name="Westerberg I."/>
            <person name="Brannstrom I.O."/>
            <person name="Guillou S."/>
            <person name="Cros-Aarteil S."/>
            <person name="Calhoun S."/>
            <person name="Haridas S."/>
            <person name="Kuo A."/>
            <person name="Mondo S."/>
            <person name="Pangilinan J."/>
            <person name="Riley R."/>
            <person name="LaButti K."/>
            <person name="Andreopoulos B."/>
            <person name="Lipzen A."/>
            <person name="Chen C."/>
            <person name="Yan M."/>
            <person name="Daum C."/>
            <person name="Ng V."/>
            <person name="Clum A."/>
            <person name="Steindorff A."/>
            <person name="Ohm R.A."/>
            <person name="Martin F."/>
            <person name="Silar P."/>
            <person name="Natvig D.O."/>
            <person name="Lalanne C."/>
            <person name="Gautier V."/>
            <person name="Ament-Velasquez S.L."/>
            <person name="Kruys A."/>
            <person name="Hutchinson M.I."/>
            <person name="Powell A.J."/>
            <person name="Barry K."/>
            <person name="Miller A.N."/>
            <person name="Grigoriev I.V."/>
            <person name="Debuchy R."/>
            <person name="Gladieux P."/>
            <person name="Hiltunen Thoren M."/>
            <person name="Johannesson H."/>
        </authorList>
    </citation>
    <scope>NUCLEOTIDE SEQUENCE</scope>
    <source>
        <strain evidence="1">CBS 990.96</strain>
    </source>
</reference>
<accession>A0AAN7BR05</accession>
<evidence type="ECO:0000313" key="2">
    <source>
        <dbReference type="Proteomes" id="UP001301958"/>
    </source>
</evidence>
<dbReference type="PANTHER" id="PTHR36091:SF1">
    <property type="entry name" value="ALTERED INHERITANCE OF MITOCHONDRIA PROTEIN 9, MITOCHONDRIAL"/>
    <property type="match status" value="1"/>
</dbReference>
<organism evidence="1 2">
    <name type="scientific">Podospora fimiseda</name>
    <dbReference type="NCBI Taxonomy" id="252190"/>
    <lineage>
        <taxon>Eukaryota</taxon>
        <taxon>Fungi</taxon>
        <taxon>Dikarya</taxon>
        <taxon>Ascomycota</taxon>
        <taxon>Pezizomycotina</taxon>
        <taxon>Sordariomycetes</taxon>
        <taxon>Sordariomycetidae</taxon>
        <taxon>Sordariales</taxon>
        <taxon>Podosporaceae</taxon>
        <taxon>Podospora</taxon>
    </lineage>
</organism>
<dbReference type="EMBL" id="MU865323">
    <property type="protein sequence ID" value="KAK4228111.1"/>
    <property type="molecule type" value="Genomic_DNA"/>
</dbReference>
<sequence>MAITQLPFRVNHLSTALSDRTKSLQQVHKTYKNNETDKISCLEYHWPNGHPNSLCENIKKTALSHIPDSLRQQLFKRPTIQYLGNQQSPNKSDDHRLYRIISDTTPDKKAPSYLFRVLLPVEPFFKTESEVAILTYLRQKVPTIPVPKVIAYSSSAQNELGFEWIMMEDFTGYDGSVVEVDDKLWSMFSPDTKTNLAIQLGKMTQPLQEIRFAQYGSIYFRDVASLANATPYPLSGKQDESINSPSSNFVIGRIVSKEFYFGNRVLAPGSVSRGPFASARGLELGRLNMFLWRTQNLVGTPGNGFYCRSDVRLGHVFTREKKERLTTLVNRLSFAVDGIHAKQGGTEGDRAGLMIMGGLGLGGFWIDKGGKEVKGVLFGEGGVGIWPGYEGTVKGVPGFFAENKELREIFGGVVGGDGKARDLDRKKRGLAEQLKIEKSEYMPEEVEEWLKGGGYL</sequence>
<comment type="caution">
    <text evidence="1">The sequence shown here is derived from an EMBL/GenBank/DDBJ whole genome shotgun (WGS) entry which is preliminary data.</text>
</comment>
<gene>
    <name evidence="1" type="ORF">QBC38DRAFT_525128</name>
</gene>
<evidence type="ECO:0008006" key="3">
    <source>
        <dbReference type="Google" id="ProtNLM"/>
    </source>
</evidence>
<proteinExistence type="predicted"/>
<dbReference type="AlphaFoldDB" id="A0AAN7BR05"/>
<evidence type="ECO:0000313" key="1">
    <source>
        <dbReference type="EMBL" id="KAK4228111.1"/>
    </source>
</evidence>